<sequence length="192" mass="21015">MMPKVRHHEAMTLVWAPVANAIRKAREHMKLSQDELAVRADVRRTTITNLEGGYTYTRIPTTIEDVGAVLGWPDPMNDARRIADGGSPPPLVSTPVAIQVSGRRKSKSQAYRKPAGEGSGSPPSRPALARGMPLRVERQLGQDNQVVDSTIIEVDGLKVVVLLMAPRGRRSPTINWHPAPRCGPSWRHASAI</sequence>
<dbReference type="AlphaFoldDB" id="A0A1T3P594"/>
<dbReference type="InterPro" id="IPR001387">
    <property type="entry name" value="Cro/C1-type_HTH"/>
</dbReference>
<dbReference type="CDD" id="cd00093">
    <property type="entry name" value="HTH_XRE"/>
    <property type="match status" value="1"/>
</dbReference>
<evidence type="ECO:0000256" key="1">
    <source>
        <dbReference type="SAM" id="MobiDB-lite"/>
    </source>
</evidence>
<comment type="caution">
    <text evidence="3">The sequence shown here is derived from an EMBL/GenBank/DDBJ whole genome shotgun (WGS) entry which is preliminary data.</text>
</comment>
<accession>A0A1T3P594</accession>
<dbReference type="EMBL" id="MWQN01000001">
    <property type="protein sequence ID" value="OPC84131.1"/>
    <property type="molecule type" value="Genomic_DNA"/>
</dbReference>
<dbReference type="GO" id="GO:0003677">
    <property type="term" value="F:DNA binding"/>
    <property type="evidence" value="ECO:0007669"/>
    <property type="project" value="InterPro"/>
</dbReference>
<evidence type="ECO:0000259" key="2">
    <source>
        <dbReference type="PROSITE" id="PS50943"/>
    </source>
</evidence>
<dbReference type="STRING" id="159449.B4N89_27265"/>
<feature type="region of interest" description="Disordered" evidence="1">
    <location>
        <begin position="99"/>
        <end position="129"/>
    </location>
</feature>
<protein>
    <recommendedName>
        <fullName evidence="2">HTH cro/C1-type domain-containing protein</fullName>
    </recommendedName>
</protein>
<dbReference type="InterPro" id="IPR010982">
    <property type="entry name" value="Lambda_DNA-bd_dom_sf"/>
</dbReference>
<gene>
    <name evidence="3" type="ORF">B4N89_27265</name>
</gene>
<evidence type="ECO:0000313" key="4">
    <source>
        <dbReference type="Proteomes" id="UP000190037"/>
    </source>
</evidence>
<feature type="domain" description="HTH cro/C1-type" evidence="2">
    <location>
        <begin position="22"/>
        <end position="61"/>
    </location>
</feature>
<dbReference type="Gene3D" id="1.10.260.40">
    <property type="entry name" value="lambda repressor-like DNA-binding domains"/>
    <property type="match status" value="1"/>
</dbReference>
<proteinExistence type="predicted"/>
<organism evidence="3 4">
    <name type="scientific">Embleya scabrispora</name>
    <dbReference type="NCBI Taxonomy" id="159449"/>
    <lineage>
        <taxon>Bacteria</taxon>
        <taxon>Bacillati</taxon>
        <taxon>Actinomycetota</taxon>
        <taxon>Actinomycetes</taxon>
        <taxon>Kitasatosporales</taxon>
        <taxon>Streptomycetaceae</taxon>
        <taxon>Embleya</taxon>
    </lineage>
</organism>
<name>A0A1T3P594_9ACTN</name>
<dbReference type="PROSITE" id="PS50943">
    <property type="entry name" value="HTH_CROC1"/>
    <property type="match status" value="1"/>
</dbReference>
<evidence type="ECO:0000313" key="3">
    <source>
        <dbReference type="EMBL" id="OPC84131.1"/>
    </source>
</evidence>
<reference evidence="3 4" key="1">
    <citation type="submission" date="2017-03" db="EMBL/GenBank/DDBJ databases">
        <title>Draft genome sequence of Streptomyces scabrisporus NF3, endophyte isolated from Amphipterygium adstringens.</title>
        <authorList>
            <person name="Vazquez M."/>
            <person name="Ceapa C.D."/>
            <person name="Rodriguez Luna D."/>
            <person name="Sanchez Esquivel S."/>
        </authorList>
    </citation>
    <scope>NUCLEOTIDE SEQUENCE [LARGE SCALE GENOMIC DNA]</scope>
    <source>
        <strain evidence="3 4">NF3</strain>
    </source>
</reference>
<dbReference type="Pfam" id="PF12844">
    <property type="entry name" value="HTH_19"/>
    <property type="match status" value="1"/>
</dbReference>
<dbReference type="SUPFAM" id="SSF47413">
    <property type="entry name" value="lambda repressor-like DNA-binding domains"/>
    <property type="match status" value="1"/>
</dbReference>
<dbReference type="Proteomes" id="UP000190037">
    <property type="component" value="Unassembled WGS sequence"/>
</dbReference>
<keyword evidence="4" id="KW-1185">Reference proteome</keyword>